<dbReference type="Pfam" id="PF05721">
    <property type="entry name" value="PhyH"/>
    <property type="match status" value="1"/>
</dbReference>
<dbReference type="AlphaFoldDB" id="A0A812WQR7"/>
<sequence length="193" mass="21591">MAIFGSHEYLAAGCGGDVALAGAIEYQALHPDAIWGMLDKHVADYEVPPAVTINFVLENLTAINGPMRVVPGSHRWRQRPPTLHEEPDWMMFNTLCPVPAGAAIFRDNRLWHAGTPNLSDRMRALPNMEYFPPGARPSLGWLDRHTMPWYIWQQLTPLGQYISRGVVAAPDEPIHGLNEYSPGAILEIMPFLR</sequence>
<accession>A0A812WQR7</accession>
<proteinExistence type="predicted"/>
<dbReference type="OrthoDB" id="417095at2759"/>
<dbReference type="SUPFAM" id="SSF51197">
    <property type="entry name" value="Clavaminate synthase-like"/>
    <property type="match status" value="1"/>
</dbReference>
<dbReference type="Proteomes" id="UP000649617">
    <property type="component" value="Unassembled WGS sequence"/>
</dbReference>
<comment type="caution">
    <text evidence="1">The sequence shown here is derived from an EMBL/GenBank/DDBJ whole genome shotgun (WGS) entry which is preliminary data.</text>
</comment>
<organism evidence="1 2">
    <name type="scientific">Symbiodinium pilosum</name>
    <name type="common">Dinoflagellate</name>
    <dbReference type="NCBI Taxonomy" id="2952"/>
    <lineage>
        <taxon>Eukaryota</taxon>
        <taxon>Sar</taxon>
        <taxon>Alveolata</taxon>
        <taxon>Dinophyceae</taxon>
        <taxon>Suessiales</taxon>
        <taxon>Symbiodiniaceae</taxon>
        <taxon>Symbiodinium</taxon>
    </lineage>
</organism>
<dbReference type="EMBL" id="CAJNIZ010044672">
    <property type="protein sequence ID" value="CAE7697436.1"/>
    <property type="molecule type" value="Genomic_DNA"/>
</dbReference>
<evidence type="ECO:0000313" key="1">
    <source>
        <dbReference type="EMBL" id="CAE7697436.1"/>
    </source>
</evidence>
<reference evidence="1" key="1">
    <citation type="submission" date="2021-02" db="EMBL/GenBank/DDBJ databases">
        <authorList>
            <person name="Dougan E. K."/>
            <person name="Rhodes N."/>
            <person name="Thang M."/>
            <person name="Chan C."/>
        </authorList>
    </citation>
    <scope>NUCLEOTIDE SEQUENCE</scope>
</reference>
<evidence type="ECO:0000313" key="2">
    <source>
        <dbReference type="Proteomes" id="UP000649617"/>
    </source>
</evidence>
<protein>
    <recommendedName>
        <fullName evidence="3">Kanamycin B dioxygenase</fullName>
    </recommendedName>
</protein>
<keyword evidence="2" id="KW-1185">Reference proteome</keyword>
<evidence type="ECO:0008006" key="3">
    <source>
        <dbReference type="Google" id="ProtNLM"/>
    </source>
</evidence>
<gene>
    <name evidence="1" type="ORF">SPIL2461_LOCUS19587</name>
</gene>
<dbReference type="Gene3D" id="2.60.120.620">
    <property type="entry name" value="q2cbj1_9rhob like domain"/>
    <property type="match status" value="1"/>
</dbReference>
<name>A0A812WQR7_SYMPI</name>
<dbReference type="InterPro" id="IPR008775">
    <property type="entry name" value="Phytyl_CoA_dOase-like"/>
</dbReference>